<protein>
    <submittedName>
        <fullName evidence="2">Uncharacterized protein</fullName>
    </submittedName>
</protein>
<feature type="compositionally biased region" description="Polar residues" evidence="1">
    <location>
        <begin position="79"/>
        <end position="97"/>
    </location>
</feature>
<organism evidence="2 3">
    <name type="scientific">Streptomyces thermocarboxydovorans</name>
    <dbReference type="NCBI Taxonomy" id="59298"/>
    <lineage>
        <taxon>Bacteria</taxon>
        <taxon>Bacillati</taxon>
        <taxon>Actinomycetota</taxon>
        <taxon>Actinomycetes</taxon>
        <taxon>Kitasatosporales</taxon>
        <taxon>Streptomycetaceae</taxon>
        <taxon>Streptomyces</taxon>
    </lineage>
</organism>
<evidence type="ECO:0000313" key="2">
    <source>
        <dbReference type="EMBL" id="GAA0644771.1"/>
    </source>
</evidence>
<evidence type="ECO:0000313" key="3">
    <source>
        <dbReference type="Proteomes" id="UP001500724"/>
    </source>
</evidence>
<comment type="caution">
    <text evidence="2">The sequence shown here is derived from an EMBL/GenBank/DDBJ whole genome shotgun (WGS) entry which is preliminary data.</text>
</comment>
<keyword evidence="3" id="KW-1185">Reference proteome</keyword>
<evidence type="ECO:0000256" key="1">
    <source>
        <dbReference type="SAM" id="MobiDB-lite"/>
    </source>
</evidence>
<dbReference type="Proteomes" id="UP001500724">
    <property type="component" value="Unassembled WGS sequence"/>
</dbReference>
<dbReference type="EMBL" id="BAAAGU010000019">
    <property type="protein sequence ID" value="GAA0644771.1"/>
    <property type="molecule type" value="Genomic_DNA"/>
</dbReference>
<gene>
    <name evidence="2" type="ORF">GCM10009535_22740</name>
</gene>
<name>A0ABN1HFK2_9ACTN</name>
<sequence>MAASRNSPTPPIQVMPSPAAAATATRNAVIAVASFSRDSPWRIVVTFDGSPTLRATAVAATASGGATTAPNTSAAVSGSPGTSRYRTQPTARVANST</sequence>
<proteinExistence type="predicted"/>
<feature type="compositionally biased region" description="Low complexity" evidence="1">
    <location>
        <begin position="62"/>
        <end position="75"/>
    </location>
</feature>
<accession>A0ABN1HFK2</accession>
<feature type="region of interest" description="Disordered" evidence="1">
    <location>
        <begin position="62"/>
        <end position="97"/>
    </location>
</feature>
<reference evidence="2 3" key="1">
    <citation type="journal article" date="2019" name="Int. J. Syst. Evol. Microbiol.">
        <title>The Global Catalogue of Microorganisms (GCM) 10K type strain sequencing project: providing services to taxonomists for standard genome sequencing and annotation.</title>
        <authorList>
            <consortium name="The Broad Institute Genomics Platform"/>
            <consortium name="The Broad Institute Genome Sequencing Center for Infectious Disease"/>
            <person name="Wu L."/>
            <person name="Ma J."/>
        </authorList>
    </citation>
    <scope>NUCLEOTIDE SEQUENCE [LARGE SCALE GENOMIC DNA]</scope>
    <source>
        <strain evidence="2 3">JCM 10367</strain>
    </source>
</reference>